<sequence length="622" mass="68153">MPYPSPELLKAAAADLAGSHPLTIVTIPALLRARVTEDQDLLDDKPLPTIRGFGTKQERPVLEAFRLRDNSQSPYLAVWQDPPTFIRADYPGSTLQRLRTQDLLGQELFDIAWNDEHTKRIGTALRPTAGHALSERDVKPVKRLSLALWLGRDQDLPNLDAFVDWFNANYPLDETDLDDFYSVEAPGYVPPSGPMEGLLQAGRPINDDLTIEIAPATEEPAPLDVPSTTPPKAEVSTENEPNEDNLRWTRDFCAYPLRDADVTRITQTVLKRLAESRIVLPEAEALVARCVTALLVGHLVLQGPPGTGKTTLARILADAFDVLLLESTATSEWSPFHVIGGLRPAADGSLQPSYGKVSDAALKCAVHVRTDVTAEAEGAVEDSAPSRQRQGAWLLIDEFNRADIDKAIGSLYTVLSSCDAANLERSPIDLWFESEGRQQLWVPGRFRIIAAMNDLDTSFVNPISQGLTRRFQFITVGTPPTGDPTELSTETINSLHIAYDWLSETYGAVLTLASLEATRLVLATEISSLQALITGLRQTTDTVAGWPVGTAQVVDIMRVMLLRTVSGAETKEALDWGVADRLVPQMGQLDEFQLSRAGDLFEHTGLTNARAALQHLLDPHST</sequence>
<evidence type="ECO:0000259" key="2">
    <source>
        <dbReference type="SMART" id="SM00382"/>
    </source>
</evidence>
<dbReference type="PANTHER" id="PTHR37291:SF1">
    <property type="entry name" value="TYPE IV METHYL-DIRECTED RESTRICTION ENZYME ECOKMCRB SUBUNIT"/>
    <property type="match status" value="1"/>
</dbReference>
<accession>A0A7I9VYM2</accession>
<dbReference type="SMART" id="SM00382">
    <property type="entry name" value="AAA"/>
    <property type="match status" value="1"/>
</dbReference>
<dbReference type="InterPro" id="IPR027417">
    <property type="entry name" value="P-loop_NTPase"/>
</dbReference>
<dbReference type="EMBL" id="BLKS01000001">
    <property type="protein sequence ID" value="GFG50138.1"/>
    <property type="molecule type" value="Genomic_DNA"/>
</dbReference>
<comment type="caution">
    <text evidence="3">The sequence shown here is derived from an EMBL/GenBank/DDBJ whole genome shotgun (WGS) entry which is preliminary data.</text>
</comment>
<dbReference type="Pfam" id="PF07728">
    <property type="entry name" value="AAA_5"/>
    <property type="match status" value="1"/>
</dbReference>
<dbReference type="GO" id="GO:0016887">
    <property type="term" value="F:ATP hydrolysis activity"/>
    <property type="evidence" value="ECO:0007669"/>
    <property type="project" value="InterPro"/>
</dbReference>
<dbReference type="RefSeq" id="WP_109789784.1">
    <property type="nucleotide sequence ID" value="NZ_BLKS01000001.1"/>
</dbReference>
<dbReference type="Proteomes" id="UP000465302">
    <property type="component" value="Unassembled WGS sequence"/>
</dbReference>
<dbReference type="InterPro" id="IPR011704">
    <property type="entry name" value="ATPase_dyneun-rel_AAA"/>
</dbReference>
<dbReference type="AlphaFoldDB" id="A0A7I9VYM2"/>
<feature type="domain" description="AAA+ ATPase" evidence="2">
    <location>
        <begin position="295"/>
        <end position="481"/>
    </location>
</feature>
<evidence type="ECO:0000313" key="4">
    <source>
        <dbReference type="Proteomes" id="UP000465302"/>
    </source>
</evidence>
<dbReference type="Gene3D" id="3.40.50.300">
    <property type="entry name" value="P-loop containing nucleotide triphosphate hydrolases"/>
    <property type="match status" value="1"/>
</dbReference>
<protein>
    <recommendedName>
        <fullName evidence="2">AAA+ ATPase domain-containing protein</fullName>
    </recommendedName>
</protein>
<dbReference type="InterPro" id="IPR052934">
    <property type="entry name" value="Methyl-DNA_Rec/Restrict_Enz"/>
</dbReference>
<dbReference type="InterPro" id="IPR003593">
    <property type="entry name" value="AAA+_ATPase"/>
</dbReference>
<dbReference type="CDD" id="cd02019">
    <property type="entry name" value="NK"/>
    <property type="match status" value="1"/>
</dbReference>
<dbReference type="OrthoDB" id="9781481at2"/>
<name>A0A7I9VYM2_MYCAG</name>
<evidence type="ECO:0000256" key="1">
    <source>
        <dbReference type="SAM" id="MobiDB-lite"/>
    </source>
</evidence>
<organism evidence="3 4">
    <name type="scientific">Mycolicibacterium agri</name>
    <name type="common">Mycobacterium agri</name>
    <dbReference type="NCBI Taxonomy" id="36811"/>
    <lineage>
        <taxon>Bacteria</taxon>
        <taxon>Bacillati</taxon>
        <taxon>Actinomycetota</taxon>
        <taxon>Actinomycetes</taxon>
        <taxon>Mycobacteriales</taxon>
        <taxon>Mycobacteriaceae</taxon>
        <taxon>Mycolicibacterium</taxon>
    </lineage>
</organism>
<dbReference type="PANTHER" id="PTHR37291">
    <property type="entry name" value="5-METHYLCYTOSINE-SPECIFIC RESTRICTION ENZYME B"/>
    <property type="match status" value="1"/>
</dbReference>
<dbReference type="GO" id="GO:0005524">
    <property type="term" value="F:ATP binding"/>
    <property type="evidence" value="ECO:0007669"/>
    <property type="project" value="InterPro"/>
</dbReference>
<proteinExistence type="predicted"/>
<dbReference type="SUPFAM" id="SSF52540">
    <property type="entry name" value="P-loop containing nucleoside triphosphate hydrolases"/>
    <property type="match status" value="1"/>
</dbReference>
<gene>
    <name evidence="3" type="ORF">MAGR_15790</name>
</gene>
<reference evidence="3 4" key="1">
    <citation type="journal article" date="2019" name="Emerg. Microbes Infect.">
        <title>Comprehensive subspecies identification of 175 nontuberculous mycobacteria species based on 7547 genomic profiles.</title>
        <authorList>
            <person name="Matsumoto Y."/>
            <person name="Kinjo T."/>
            <person name="Motooka D."/>
            <person name="Nabeya D."/>
            <person name="Jung N."/>
            <person name="Uechi K."/>
            <person name="Horii T."/>
            <person name="Iida T."/>
            <person name="Fujita J."/>
            <person name="Nakamura S."/>
        </authorList>
    </citation>
    <scope>NUCLEOTIDE SEQUENCE [LARGE SCALE GENOMIC DNA]</scope>
    <source>
        <strain evidence="3 4">JCM 6377</strain>
    </source>
</reference>
<evidence type="ECO:0000313" key="3">
    <source>
        <dbReference type="EMBL" id="GFG50138.1"/>
    </source>
</evidence>
<feature type="region of interest" description="Disordered" evidence="1">
    <location>
        <begin position="217"/>
        <end position="243"/>
    </location>
</feature>